<dbReference type="AlphaFoldDB" id="A0A8H5M8I6"/>
<dbReference type="InterPro" id="IPR029058">
    <property type="entry name" value="AB_hydrolase_fold"/>
</dbReference>
<dbReference type="GO" id="GO:0005576">
    <property type="term" value="C:extracellular region"/>
    <property type="evidence" value="ECO:0007669"/>
    <property type="project" value="UniProtKB-SubCell"/>
</dbReference>
<dbReference type="Gene3D" id="3.40.50.1820">
    <property type="entry name" value="alpha/beta hydrolase"/>
    <property type="match status" value="1"/>
</dbReference>
<evidence type="ECO:0000256" key="1">
    <source>
        <dbReference type="ARBA" id="ARBA00004613"/>
    </source>
</evidence>
<dbReference type="GO" id="GO:0006629">
    <property type="term" value="P:lipid metabolic process"/>
    <property type="evidence" value="ECO:0007669"/>
    <property type="project" value="UniProtKB-KW"/>
</dbReference>
<gene>
    <name evidence="7" type="ORF">D9615_001327</name>
</gene>
<evidence type="ECO:0000256" key="5">
    <source>
        <dbReference type="ARBA" id="ARBA00023098"/>
    </source>
</evidence>
<dbReference type="GO" id="GO:0016787">
    <property type="term" value="F:hydrolase activity"/>
    <property type="evidence" value="ECO:0007669"/>
    <property type="project" value="UniProtKB-KW"/>
</dbReference>
<dbReference type="InterPro" id="IPR056304">
    <property type="entry name" value="Lip-like_C"/>
</dbReference>
<evidence type="ECO:0000313" key="7">
    <source>
        <dbReference type="EMBL" id="KAF5385190.1"/>
    </source>
</evidence>
<evidence type="ECO:0000256" key="3">
    <source>
        <dbReference type="ARBA" id="ARBA00022729"/>
    </source>
</evidence>
<keyword evidence="5" id="KW-0443">Lipid metabolism</keyword>
<keyword evidence="8" id="KW-1185">Reference proteome</keyword>
<evidence type="ECO:0000259" key="6">
    <source>
        <dbReference type="Pfam" id="PF24708"/>
    </source>
</evidence>
<dbReference type="PANTHER" id="PTHR34043">
    <property type="entry name" value="ALPHA/BETA-HYDROLASES SUPERFAMILY PROTEIN"/>
    <property type="match status" value="1"/>
</dbReference>
<dbReference type="PANTHER" id="PTHR34043:SF3">
    <property type="entry name" value="ALPHA_BETA-HYDROLASES SUPERFAMILY PROTEIN"/>
    <property type="match status" value="1"/>
</dbReference>
<proteinExistence type="predicted"/>
<protein>
    <recommendedName>
        <fullName evidence="6">Lipase-like C-terminal domain-containing protein</fullName>
    </recommendedName>
</protein>
<comment type="subcellular location">
    <subcellularLocation>
        <location evidence="1">Secreted</location>
    </subcellularLocation>
</comment>
<dbReference type="Pfam" id="PF24708">
    <property type="entry name" value="Lip_C"/>
    <property type="match status" value="1"/>
</dbReference>
<keyword evidence="3" id="KW-0732">Signal</keyword>
<organism evidence="7 8">
    <name type="scientific">Tricholomella constricta</name>
    <dbReference type="NCBI Taxonomy" id="117010"/>
    <lineage>
        <taxon>Eukaryota</taxon>
        <taxon>Fungi</taxon>
        <taxon>Dikarya</taxon>
        <taxon>Basidiomycota</taxon>
        <taxon>Agaricomycotina</taxon>
        <taxon>Agaricomycetes</taxon>
        <taxon>Agaricomycetidae</taxon>
        <taxon>Agaricales</taxon>
        <taxon>Tricholomatineae</taxon>
        <taxon>Lyophyllaceae</taxon>
        <taxon>Tricholomella</taxon>
    </lineage>
</organism>
<dbReference type="SUPFAM" id="SSF53474">
    <property type="entry name" value="alpha/beta-Hydrolases"/>
    <property type="match status" value="1"/>
</dbReference>
<dbReference type="EMBL" id="JAACJP010000004">
    <property type="protein sequence ID" value="KAF5385190.1"/>
    <property type="molecule type" value="Genomic_DNA"/>
</dbReference>
<feature type="domain" description="Lipase-like C-terminal" evidence="6">
    <location>
        <begin position="45"/>
        <end position="128"/>
    </location>
</feature>
<name>A0A8H5M8I6_9AGAR</name>
<keyword evidence="4" id="KW-0378">Hydrolase</keyword>
<evidence type="ECO:0000313" key="8">
    <source>
        <dbReference type="Proteomes" id="UP000565441"/>
    </source>
</evidence>
<comment type="caution">
    <text evidence="7">The sequence shown here is derived from an EMBL/GenBank/DDBJ whole genome shotgun (WGS) entry which is preliminary data.</text>
</comment>
<accession>A0A8H5M8I6</accession>
<dbReference type="Proteomes" id="UP000565441">
    <property type="component" value="Unassembled WGS sequence"/>
</dbReference>
<dbReference type="OrthoDB" id="206848at2759"/>
<reference evidence="7 8" key="1">
    <citation type="journal article" date="2020" name="ISME J.">
        <title>Uncovering the hidden diversity of litter-decomposition mechanisms in mushroom-forming fungi.</title>
        <authorList>
            <person name="Floudas D."/>
            <person name="Bentzer J."/>
            <person name="Ahren D."/>
            <person name="Johansson T."/>
            <person name="Persson P."/>
            <person name="Tunlid A."/>
        </authorList>
    </citation>
    <scope>NUCLEOTIDE SEQUENCE [LARGE SCALE GENOMIC DNA]</scope>
    <source>
        <strain evidence="7 8">CBS 661.87</strain>
    </source>
</reference>
<evidence type="ECO:0000256" key="2">
    <source>
        <dbReference type="ARBA" id="ARBA00022525"/>
    </source>
</evidence>
<sequence>MSSHVPQDEPVPLIIVEGFLGGAGAAWWGQFHRYLNQGCGGFPRRVIFTSVGPVSSLHDRACELYYALRGGTVDYGEDHTTIHGHSRYGRTKPRGLYPQWSRRHPLHFLGHSIGGPTITKLQFLLQQGHFGPSDHPDMILGTQLVYTLGERTDAAPAVRCLSVGSLLSKWVHLVTFLSPLLPRMLDLHAESRSLSYRELSFTSLLKQLWSSDWAESRDATPFDVTFEAADERESNLEGHTHPRTYYRSHVACMAQSSSMMTDFNSAPLLSLCTAPLYLTSQSMAAFDYTTLQPIPSFLDPALASFHPLYPSSQEAADTEQGISSKVMGGEHFENDGVVPLFSQWHPFPCNLTRCKHQSSGVTLDALQDDKPEPGVWHVDLVEEEANHVSF</sequence>
<keyword evidence="2" id="KW-0964">Secreted</keyword>
<evidence type="ECO:0000256" key="4">
    <source>
        <dbReference type="ARBA" id="ARBA00022801"/>
    </source>
</evidence>